<dbReference type="AlphaFoldDB" id="A0A1R4J8S4"/>
<keyword evidence="3 6" id="KW-0812">Transmembrane</keyword>
<evidence type="ECO:0000256" key="6">
    <source>
        <dbReference type="SAM" id="Phobius"/>
    </source>
</evidence>
<comment type="subcellular location">
    <subcellularLocation>
        <location evidence="1">Cell membrane</location>
        <topology evidence="1">Multi-pass membrane protein</topology>
    </subcellularLocation>
</comment>
<feature type="domain" description="Cardiolipin synthase N-terminal" evidence="7">
    <location>
        <begin position="2"/>
        <end position="23"/>
    </location>
</feature>
<evidence type="ECO:0000256" key="5">
    <source>
        <dbReference type="ARBA" id="ARBA00023136"/>
    </source>
</evidence>
<keyword evidence="9" id="KW-1185">Reference proteome</keyword>
<sequence>MIWTVVVIFVPLVGSLSWLLIGRRSANKERDAARVPHDALI</sequence>
<gene>
    <name evidence="8" type="ORF">FM104_06040</name>
</gene>
<evidence type="ECO:0000259" key="7">
    <source>
        <dbReference type="Pfam" id="PF13396"/>
    </source>
</evidence>
<dbReference type="EMBL" id="FUKO01000019">
    <property type="protein sequence ID" value="SJN28432.1"/>
    <property type="molecule type" value="Genomic_DNA"/>
</dbReference>
<dbReference type="GO" id="GO:0005886">
    <property type="term" value="C:plasma membrane"/>
    <property type="evidence" value="ECO:0007669"/>
    <property type="project" value="UniProtKB-SubCell"/>
</dbReference>
<feature type="transmembrane region" description="Helical" evidence="6">
    <location>
        <begin position="6"/>
        <end position="22"/>
    </location>
</feature>
<evidence type="ECO:0000256" key="3">
    <source>
        <dbReference type="ARBA" id="ARBA00022692"/>
    </source>
</evidence>
<accession>A0A1R4J8S4</accession>
<protein>
    <recommendedName>
        <fullName evidence="7">Cardiolipin synthase N-terminal domain-containing protein</fullName>
    </recommendedName>
</protein>
<evidence type="ECO:0000313" key="9">
    <source>
        <dbReference type="Proteomes" id="UP000196320"/>
    </source>
</evidence>
<proteinExistence type="predicted"/>
<evidence type="ECO:0000256" key="1">
    <source>
        <dbReference type="ARBA" id="ARBA00004651"/>
    </source>
</evidence>
<evidence type="ECO:0000256" key="4">
    <source>
        <dbReference type="ARBA" id="ARBA00022989"/>
    </source>
</evidence>
<organism evidence="8 9">
    <name type="scientific">Microbacterium esteraromaticum</name>
    <dbReference type="NCBI Taxonomy" id="57043"/>
    <lineage>
        <taxon>Bacteria</taxon>
        <taxon>Bacillati</taxon>
        <taxon>Actinomycetota</taxon>
        <taxon>Actinomycetes</taxon>
        <taxon>Micrococcales</taxon>
        <taxon>Microbacteriaceae</taxon>
        <taxon>Microbacterium</taxon>
    </lineage>
</organism>
<name>A0A1R4J8S4_9MICO</name>
<keyword evidence="5 6" id="KW-0472">Membrane</keyword>
<evidence type="ECO:0000313" key="8">
    <source>
        <dbReference type="EMBL" id="SJN28432.1"/>
    </source>
</evidence>
<keyword evidence="4 6" id="KW-1133">Transmembrane helix</keyword>
<evidence type="ECO:0000256" key="2">
    <source>
        <dbReference type="ARBA" id="ARBA00022475"/>
    </source>
</evidence>
<reference evidence="8 9" key="1">
    <citation type="submission" date="2017-02" db="EMBL/GenBank/DDBJ databases">
        <authorList>
            <person name="Peterson S.W."/>
        </authorList>
    </citation>
    <scope>NUCLEOTIDE SEQUENCE [LARGE SCALE GENOMIC DNA]</scope>
    <source>
        <strain evidence="8 9">B Mb 05.01</strain>
    </source>
</reference>
<dbReference type="InterPro" id="IPR027379">
    <property type="entry name" value="CLS_N"/>
</dbReference>
<keyword evidence="2" id="KW-1003">Cell membrane</keyword>
<dbReference type="Pfam" id="PF13396">
    <property type="entry name" value="PLDc_N"/>
    <property type="match status" value="1"/>
</dbReference>
<dbReference type="Proteomes" id="UP000196320">
    <property type="component" value="Unassembled WGS sequence"/>
</dbReference>